<feature type="chain" id="PRO_5046006920" evidence="5">
    <location>
        <begin position="22"/>
        <end position="209"/>
    </location>
</feature>
<dbReference type="Pfam" id="PF13505">
    <property type="entry name" value="OMP_b-brl"/>
    <property type="match status" value="1"/>
</dbReference>
<accession>A0ABW0S7S4</accession>
<gene>
    <name evidence="7" type="ORF">ACFPOC_00755</name>
</gene>
<dbReference type="InterPro" id="IPR011250">
    <property type="entry name" value="OMP/PagP_B-barrel"/>
</dbReference>
<comment type="caution">
    <text evidence="7">The sequence shown here is derived from an EMBL/GenBank/DDBJ whole genome shotgun (WGS) entry which is preliminary data.</text>
</comment>
<sequence length="209" mass="22064">MLNRLSLISAAALLAASPAFAAGFAPATTPAAPVAPITVTATPPAATPDWTGFYVGGDLSYGQFDSDDIDTEADGHLTGLHAGYQRDFGRFVLGAELEHDWGNIAIDDAGLADDVTLDRVARAKLRAGYDAGRFLPYVTGGWAHATLSSDGFDDDEGVDGTFYGLGVSYQLTDRFDVGAEVLRHDFDELADTGIETQVTTIGLRGSIRF</sequence>
<dbReference type="Gene3D" id="2.40.160.20">
    <property type="match status" value="1"/>
</dbReference>
<organism evidence="7 8">
    <name type="scientific">Rubellimicrobium aerolatum</name>
    <dbReference type="NCBI Taxonomy" id="490979"/>
    <lineage>
        <taxon>Bacteria</taxon>
        <taxon>Pseudomonadati</taxon>
        <taxon>Pseudomonadota</taxon>
        <taxon>Alphaproteobacteria</taxon>
        <taxon>Rhodobacterales</taxon>
        <taxon>Roseobacteraceae</taxon>
        <taxon>Rubellimicrobium</taxon>
    </lineage>
</organism>
<dbReference type="PANTHER" id="PTHR34001:SF3">
    <property type="entry name" value="BLL7405 PROTEIN"/>
    <property type="match status" value="1"/>
</dbReference>
<keyword evidence="8" id="KW-1185">Reference proteome</keyword>
<dbReference type="Proteomes" id="UP001596056">
    <property type="component" value="Unassembled WGS sequence"/>
</dbReference>
<evidence type="ECO:0000313" key="7">
    <source>
        <dbReference type="EMBL" id="MFC5564949.1"/>
    </source>
</evidence>
<comment type="similarity">
    <text evidence="4">Belongs to the Omp25/RopB family.</text>
</comment>
<keyword evidence="2 5" id="KW-0732">Signal</keyword>
<dbReference type="EMBL" id="JBHSNA010000001">
    <property type="protein sequence ID" value="MFC5564949.1"/>
    <property type="molecule type" value="Genomic_DNA"/>
</dbReference>
<comment type="subcellular location">
    <subcellularLocation>
        <location evidence="1">Membrane</location>
    </subcellularLocation>
</comment>
<dbReference type="PANTHER" id="PTHR34001">
    <property type="entry name" value="BLL7405 PROTEIN"/>
    <property type="match status" value="1"/>
</dbReference>
<dbReference type="SUPFAM" id="SSF56925">
    <property type="entry name" value="OMPA-like"/>
    <property type="match status" value="1"/>
</dbReference>
<evidence type="ECO:0000256" key="4">
    <source>
        <dbReference type="ARBA" id="ARBA00038306"/>
    </source>
</evidence>
<feature type="domain" description="Outer membrane protein beta-barrel" evidence="6">
    <location>
        <begin position="34"/>
        <end position="203"/>
    </location>
</feature>
<dbReference type="RefSeq" id="WP_209837169.1">
    <property type="nucleotide sequence ID" value="NZ_JAGGJP010000001.1"/>
</dbReference>
<evidence type="ECO:0000259" key="6">
    <source>
        <dbReference type="Pfam" id="PF13505"/>
    </source>
</evidence>
<feature type="signal peptide" evidence="5">
    <location>
        <begin position="1"/>
        <end position="21"/>
    </location>
</feature>
<reference evidence="8" key="1">
    <citation type="journal article" date="2019" name="Int. J. Syst. Evol. Microbiol.">
        <title>The Global Catalogue of Microorganisms (GCM) 10K type strain sequencing project: providing services to taxonomists for standard genome sequencing and annotation.</title>
        <authorList>
            <consortium name="The Broad Institute Genomics Platform"/>
            <consortium name="The Broad Institute Genome Sequencing Center for Infectious Disease"/>
            <person name="Wu L."/>
            <person name="Ma J."/>
        </authorList>
    </citation>
    <scope>NUCLEOTIDE SEQUENCE [LARGE SCALE GENOMIC DNA]</scope>
    <source>
        <strain evidence="8">KACC 11588</strain>
    </source>
</reference>
<evidence type="ECO:0000256" key="1">
    <source>
        <dbReference type="ARBA" id="ARBA00004370"/>
    </source>
</evidence>
<protein>
    <submittedName>
        <fullName evidence="7">Outer membrane protein</fullName>
    </submittedName>
</protein>
<keyword evidence="3" id="KW-0472">Membrane</keyword>
<dbReference type="InterPro" id="IPR027385">
    <property type="entry name" value="Beta-barrel_OMP"/>
</dbReference>
<evidence type="ECO:0000313" key="8">
    <source>
        <dbReference type="Proteomes" id="UP001596056"/>
    </source>
</evidence>
<proteinExistence type="inferred from homology"/>
<evidence type="ECO:0000256" key="5">
    <source>
        <dbReference type="SAM" id="SignalP"/>
    </source>
</evidence>
<dbReference type="InterPro" id="IPR051692">
    <property type="entry name" value="OMP-like"/>
</dbReference>
<evidence type="ECO:0000256" key="3">
    <source>
        <dbReference type="ARBA" id="ARBA00023136"/>
    </source>
</evidence>
<name>A0ABW0S7S4_9RHOB</name>
<evidence type="ECO:0000256" key="2">
    <source>
        <dbReference type="ARBA" id="ARBA00022729"/>
    </source>
</evidence>